<dbReference type="EMBL" id="JAMKOV010000001">
    <property type="protein sequence ID" value="KAI8046345.1"/>
    <property type="molecule type" value="Genomic_DNA"/>
</dbReference>
<dbReference type="AlphaFoldDB" id="A0A9P9Z053"/>
<accession>A0A9P9Z053</accession>
<sequence>MLLHSQLRASTQYFPAVCASCTPLHLKPTTGHRPVESVSMYPRQSRRLPDAASSMTTAHKTNPQETGNRSTFE</sequence>
<comment type="caution">
    <text evidence="2">The sequence shown here is derived from an EMBL/GenBank/DDBJ whole genome shotgun (WGS) entry which is preliminary data.</text>
</comment>
<dbReference type="Proteomes" id="UP001059596">
    <property type="component" value="Chromosome 3R"/>
</dbReference>
<evidence type="ECO:0000313" key="2">
    <source>
        <dbReference type="EMBL" id="KAI8046345.1"/>
    </source>
</evidence>
<proteinExistence type="predicted"/>
<evidence type="ECO:0000313" key="3">
    <source>
        <dbReference type="Proteomes" id="UP001059596"/>
    </source>
</evidence>
<feature type="region of interest" description="Disordered" evidence="1">
    <location>
        <begin position="28"/>
        <end position="73"/>
    </location>
</feature>
<organism evidence="2 3">
    <name type="scientific">Drosophila gunungcola</name>
    <name type="common">fruit fly</name>
    <dbReference type="NCBI Taxonomy" id="103775"/>
    <lineage>
        <taxon>Eukaryota</taxon>
        <taxon>Metazoa</taxon>
        <taxon>Ecdysozoa</taxon>
        <taxon>Arthropoda</taxon>
        <taxon>Hexapoda</taxon>
        <taxon>Insecta</taxon>
        <taxon>Pterygota</taxon>
        <taxon>Neoptera</taxon>
        <taxon>Endopterygota</taxon>
        <taxon>Diptera</taxon>
        <taxon>Brachycera</taxon>
        <taxon>Muscomorpha</taxon>
        <taxon>Ephydroidea</taxon>
        <taxon>Drosophilidae</taxon>
        <taxon>Drosophila</taxon>
        <taxon>Sophophora</taxon>
    </lineage>
</organism>
<name>A0A9P9Z053_9MUSC</name>
<protein>
    <submittedName>
        <fullName evidence="2">Uncharacterized protein</fullName>
    </submittedName>
</protein>
<reference evidence="2" key="1">
    <citation type="journal article" date="2023" name="Genome Biol. Evol.">
        <title>Long-read-based Genome Assembly of Drosophila gunungcola Reveals Fewer Chemosensory Genes in Flower-breeding Species.</title>
        <authorList>
            <person name="Negi A."/>
            <person name="Liao B.Y."/>
            <person name="Yeh S.D."/>
        </authorList>
    </citation>
    <scope>NUCLEOTIDE SEQUENCE</scope>
    <source>
        <strain evidence="2">Sukarami</strain>
    </source>
</reference>
<feature type="compositionally biased region" description="Polar residues" evidence="1">
    <location>
        <begin position="53"/>
        <end position="73"/>
    </location>
</feature>
<keyword evidence="3" id="KW-1185">Reference proteome</keyword>
<evidence type="ECO:0000256" key="1">
    <source>
        <dbReference type="SAM" id="MobiDB-lite"/>
    </source>
</evidence>
<gene>
    <name evidence="2" type="ORF">M5D96_002547</name>
</gene>